<evidence type="ECO:0000313" key="3">
    <source>
        <dbReference type="Proteomes" id="UP001206236"/>
    </source>
</evidence>
<keyword evidence="1" id="KW-1133">Transmembrane helix</keyword>
<evidence type="ECO:0000256" key="1">
    <source>
        <dbReference type="SAM" id="Phobius"/>
    </source>
</evidence>
<gene>
    <name evidence="2" type="ORF">NE632_02665</name>
</gene>
<dbReference type="RefSeq" id="WP_256321572.1">
    <property type="nucleotide sequence ID" value="NZ_JANGCN010000004.1"/>
</dbReference>
<dbReference type="Proteomes" id="UP001206236">
    <property type="component" value="Unassembled WGS sequence"/>
</dbReference>
<evidence type="ECO:0000313" key="2">
    <source>
        <dbReference type="EMBL" id="MCQ5152197.1"/>
    </source>
</evidence>
<feature type="transmembrane region" description="Helical" evidence="1">
    <location>
        <begin position="12"/>
        <end position="31"/>
    </location>
</feature>
<name>A0AAW5KKY3_9FIRM</name>
<sequence length="74" mass="8582">MKRAVKQMLPVYVLSFLANVVSAIVILRYGMSYSGQWEFFYKRVIFVIFSVVTSLLICVWGTQRLKKIEKGEDS</sequence>
<organism evidence="2 3">
    <name type="scientific">Ruminococcus bicirculans</name>
    <name type="common">ex Wegman et al. 2014</name>
    <dbReference type="NCBI Taxonomy" id="1160721"/>
    <lineage>
        <taxon>Bacteria</taxon>
        <taxon>Bacillati</taxon>
        <taxon>Bacillota</taxon>
        <taxon>Clostridia</taxon>
        <taxon>Eubacteriales</taxon>
        <taxon>Oscillospiraceae</taxon>
        <taxon>Ruminococcus</taxon>
    </lineage>
</organism>
<feature type="transmembrane region" description="Helical" evidence="1">
    <location>
        <begin position="43"/>
        <end position="62"/>
    </location>
</feature>
<proteinExistence type="predicted"/>
<dbReference type="EMBL" id="JANGCN010000004">
    <property type="protein sequence ID" value="MCQ5152197.1"/>
    <property type="molecule type" value="Genomic_DNA"/>
</dbReference>
<accession>A0AAW5KKY3</accession>
<keyword evidence="1" id="KW-0472">Membrane</keyword>
<dbReference type="AlphaFoldDB" id="A0AAW5KKY3"/>
<protein>
    <submittedName>
        <fullName evidence="2">Uncharacterized protein</fullName>
    </submittedName>
</protein>
<keyword evidence="1" id="KW-0812">Transmembrane</keyword>
<comment type="caution">
    <text evidence="2">The sequence shown here is derived from an EMBL/GenBank/DDBJ whole genome shotgun (WGS) entry which is preliminary data.</text>
</comment>
<reference evidence="2" key="1">
    <citation type="submission" date="2022-06" db="EMBL/GenBank/DDBJ databases">
        <title>Isolation of gut microbiota from human fecal samples.</title>
        <authorList>
            <person name="Pamer E.G."/>
            <person name="Barat B."/>
            <person name="Waligurski E."/>
            <person name="Medina S."/>
            <person name="Paddock L."/>
            <person name="Mostad J."/>
        </authorList>
    </citation>
    <scope>NUCLEOTIDE SEQUENCE</scope>
    <source>
        <strain evidence="2">DFI.5.57</strain>
    </source>
</reference>